<dbReference type="Proteomes" id="UP001597171">
    <property type="component" value="Unassembled WGS sequence"/>
</dbReference>
<reference evidence="2" key="1">
    <citation type="journal article" date="2019" name="Int. J. Syst. Evol. Microbiol.">
        <title>The Global Catalogue of Microorganisms (GCM) 10K type strain sequencing project: providing services to taxonomists for standard genome sequencing and annotation.</title>
        <authorList>
            <consortium name="The Broad Institute Genomics Platform"/>
            <consortium name="The Broad Institute Genome Sequencing Center for Infectious Disease"/>
            <person name="Wu L."/>
            <person name="Ma J."/>
        </authorList>
    </citation>
    <scope>NUCLEOTIDE SEQUENCE [LARGE SCALE GENOMIC DNA]</scope>
    <source>
        <strain evidence="2">CCUG 61696</strain>
    </source>
</reference>
<evidence type="ECO:0000313" key="1">
    <source>
        <dbReference type="EMBL" id="MFD1331135.1"/>
    </source>
</evidence>
<proteinExistence type="predicted"/>
<accession>A0ABW3Z5L3</accession>
<name>A0ABW3Z5L3_9HYPH</name>
<evidence type="ECO:0000313" key="2">
    <source>
        <dbReference type="Proteomes" id="UP001597171"/>
    </source>
</evidence>
<dbReference type="EMBL" id="JBHTMX010000015">
    <property type="protein sequence ID" value="MFD1331135.1"/>
    <property type="molecule type" value="Genomic_DNA"/>
</dbReference>
<dbReference type="RefSeq" id="WP_378774337.1">
    <property type="nucleotide sequence ID" value="NZ_JBHTMX010000015.1"/>
</dbReference>
<sequence>MFHVAETVGVTPARLRAAFPLLERITLAKRACAAVLHDKPKGTAVAEA</sequence>
<organism evidence="1 2">
    <name type="scientific">Methylopila musalis</name>
    <dbReference type="NCBI Taxonomy" id="1134781"/>
    <lineage>
        <taxon>Bacteria</taxon>
        <taxon>Pseudomonadati</taxon>
        <taxon>Pseudomonadota</taxon>
        <taxon>Alphaproteobacteria</taxon>
        <taxon>Hyphomicrobiales</taxon>
        <taxon>Methylopilaceae</taxon>
        <taxon>Methylopila</taxon>
    </lineage>
</organism>
<gene>
    <name evidence="1" type="ORF">ACFQ4O_03915</name>
</gene>
<protein>
    <submittedName>
        <fullName evidence="1">Uncharacterized protein</fullName>
    </submittedName>
</protein>
<comment type="caution">
    <text evidence="1">The sequence shown here is derived from an EMBL/GenBank/DDBJ whole genome shotgun (WGS) entry which is preliminary data.</text>
</comment>
<keyword evidence="2" id="KW-1185">Reference proteome</keyword>